<evidence type="ECO:0000256" key="2">
    <source>
        <dbReference type="ARBA" id="ARBA00023002"/>
    </source>
</evidence>
<accession>A0A6J7CL64</accession>
<reference evidence="3" key="1">
    <citation type="submission" date="2020-05" db="EMBL/GenBank/DDBJ databases">
        <authorList>
            <person name="Chiriac C."/>
            <person name="Salcher M."/>
            <person name="Ghai R."/>
            <person name="Kavagutti S V."/>
        </authorList>
    </citation>
    <scope>NUCLEOTIDE SEQUENCE</scope>
</reference>
<dbReference type="PANTHER" id="PTHR24321:SF8">
    <property type="entry name" value="ESTRADIOL 17-BETA-DEHYDROGENASE 8-RELATED"/>
    <property type="match status" value="1"/>
</dbReference>
<dbReference type="PRINTS" id="PR00080">
    <property type="entry name" value="SDRFAMILY"/>
</dbReference>
<dbReference type="GO" id="GO:0016491">
    <property type="term" value="F:oxidoreductase activity"/>
    <property type="evidence" value="ECO:0007669"/>
    <property type="project" value="UniProtKB-KW"/>
</dbReference>
<protein>
    <submittedName>
        <fullName evidence="3">Unannotated protein</fullName>
    </submittedName>
</protein>
<dbReference type="InterPro" id="IPR036291">
    <property type="entry name" value="NAD(P)-bd_dom_sf"/>
</dbReference>
<dbReference type="Gene3D" id="3.40.50.720">
    <property type="entry name" value="NAD(P)-binding Rossmann-like Domain"/>
    <property type="match status" value="1"/>
</dbReference>
<dbReference type="FunFam" id="3.40.50.720:FF:000084">
    <property type="entry name" value="Short-chain dehydrogenase reductase"/>
    <property type="match status" value="1"/>
</dbReference>
<keyword evidence="2" id="KW-0560">Oxidoreductase</keyword>
<dbReference type="Pfam" id="PF13561">
    <property type="entry name" value="adh_short_C2"/>
    <property type="match status" value="1"/>
</dbReference>
<comment type="similarity">
    <text evidence="1">Belongs to the short-chain dehydrogenases/reductases (SDR) family.</text>
</comment>
<evidence type="ECO:0000313" key="3">
    <source>
        <dbReference type="EMBL" id="CAB4859077.1"/>
    </source>
</evidence>
<dbReference type="CDD" id="cd05233">
    <property type="entry name" value="SDR_c"/>
    <property type="match status" value="1"/>
</dbReference>
<gene>
    <name evidence="3" type="ORF">UFOPK3342_00318</name>
</gene>
<sequence>MNNFTGQVVIVTGGANGIGRATAELFLELGAQVIAFDREQPESDAGIEYVLLDLGNLPGLEVAVSNVMKKYGRVDVLVNVAGVSIPNTIIELESDKYFTTLDVNLHAPVFLMKHVGAIMVKQSYGRIVNLTSIHGKLSEPTSTAYDVSKAGLEAATRTVALEFAEHGVLVNAVAPGFVSTRMSIVNGQDELESDWFKEIYIKNKRLPIARPAFPIEIAQVIAWLASHSNTYMTGQTLTVDGGLSARF</sequence>
<evidence type="ECO:0000256" key="1">
    <source>
        <dbReference type="ARBA" id="ARBA00006484"/>
    </source>
</evidence>
<name>A0A6J7CL64_9ZZZZ</name>
<dbReference type="PANTHER" id="PTHR24321">
    <property type="entry name" value="DEHYDROGENASES, SHORT CHAIN"/>
    <property type="match status" value="1"/>
</dbReference>
<dbReference type="EMBL" id="CAFBLH010000006">
    <property type="protein sequence ID" value="CAB4859077.1"/>
    <property type="molecule type" value="Genomic_DNA"/>
</dbReference>
<proteinExistence type="inferred from homology"/>
<dbReference type="PRINTS" id="PR00081">
    <property type="entry name" value="GDHRDH"/>
</dbReference>
<dbReference type="AlphaFoldDB" id="A0A6J7CL64"/>
<organism evidence="3">
    <name type="scientific">freshwater metagenome</name>
    <dbReference type="NCBI Taxonomy" id="449393"/>
    <lineage>
        <taxon>unclassified sequences</taxon>
        <taxon>metagenomes</taxon>
        <taxon>ecological metagenomes</taxon>
    </lineage>
</organism>
<dbReference type="SUPFAM" id="SSF51735">
    <property type="entry name" value="NAD(P)-binding Rossmann-fold domains"/>
    <property type="match status" value="1"/>
</dbReference>
<dbReference type="InterPro" id="IPR002347">
    <property type="entry name" value="SDR_fam"/>
</dbReference>